<dbReference type="PANTHER" id="PTHR12215:SF10">
    <property type="entry name" value="L-AMINOADIPATE-SEMIALDEHYDE DEHYDROGENASE-PHOSPHOPANTETHEINYL TRANSFERASE"/>
    <property type="match status" value="1"/>
</dbReference>
<evidence type="ECO:0000256" key="2">
    <source>
        <dbReference type="ARBA" id="ARBA00022679"/>
    </source>
</evidence>
<dbReference type="PANTHER" id="PTHR12215">
    <property type="entry name" value="PHOSPHOPANTETHEINE TRANSFERASE"/>
    <property type="match status" value="1"/>
</dbReference>
<evidence type="ECO:0000259" key="3">
    <source>
        <dbReference type="Pfam" id="PF01648"/>
    </source>
</evidence>
<protein>
    <submittedName>
        <fullName evidence="5">4'-phosphopantetheinyl transferase</fullName>
    </submittedName>
</protein>
<reference evidence="5 6" key="1">
    <citation type="submission" date="2016-10" db="EMBL/GenBank/DDBJ databases">
        <authorList>
            <person name="de Groot N.N."/>
        </authorList>
    </citation>
    <scope>NUCLEOTIDE SEQUENCE [LARGE SCALE GENOMIC DNA]</scope>
    <source>
        <strain evidence="5 6">DSM 1801</strain>
    </source>
</reference>
<dbReference type="GO" id="GO:0005829">
    <property type="term" value="C:cytosol"/>
    <property type="evidence" value="ECO:0007669"/>
    <property type="project" value="TreeGrafter"/>
</dbReference>
<dbReference type="STRING" id="29364.SAMN04487772_102223"/>
<dbReference type="RefSeq" id="WP_177180585.1">
    <property type="nucleotide sequence ID" value="NZ_FOHN01000002.1"/>
</dbReference>
<dbReference type="InterPro" id="IPR008278">
    <property type="entry name" value="4-PPantetheinyl_Trfase_dom"/>
</dbReference>
<dbReference type="InterPro" id="IPR055066">
    <property type="entry name" value="AASDHPPT_N"/>
</dbReference>
<feature type="domain" description="4'-phosphopantetheinyl transferase" evidence="3">
    <location>
        <begin position="104"/>
        <end position="203"/>
    </location>
</feature>
<keyword evidence="2 5" id="KW-0808">Transferase</keyword>
<dbReference type="GO" id="GO:0008897">
    <property type="term" value="F:holo-[acyl-carrier-protein] synthase activity"/>
    <property type="evidence" value="ECO:0007669"/>
    <property type="project" value="InterPro"/>
</dbReference>
<dbReference type="GO" id="GO:0000287">
    <property type="term" value="F:magnesium ion binding"/>
    <property type="evidence" value="ECO:0007669"/>
    <property type="project" value="InterPro"/>
</dbReference>
<accession>A0A1H9YWG6</accession>
<gene>
    <name evidence="5" type="ORF">SAMN04487772_102223</name>
</gene>
<evidence type="ECO:0000313" key="5">
    <source>
        <dbReference type="EMBL" id="SES73483.1"/>
    </source>
</evidence>
<evidence type="ECO:0000259" key="4">
    <source>
        <dbReference type="Pfam" id="PF22624"/>
    </source>
</evidence>
<feature type="domain" description="4'-phosphopantetheinyl transferase N-terminal" evidence="4">
    <location>
        <begin position="20"/>
        <end position="99"/>
    </location>
</feature>
<dbReference type="Pfam" id="PF22624">
    <property type="entry name" value="AASDHPPT_N"/>
    <property type="match status" value="1"/>
</dbReference>
<name>A0A1H9YWG6_9FIRM</name>
<sequence>MLIRYAFSIQGVEKEGVLNQLKEIISEERRKKMERYRFEADKIRSLFAEVLVRYGLKKHFGMEKEEVSIEKNEYGKPELIKRKDIHYNVSHSGDWVICAFSSFPVGVDVEIEKEHNLDIAKRFFDKTEYETLRECESPKELFISYWTLKESYVKAEGKGMQIPFDTFSFDIAHDEIKLQVEGKPCNTYEFQVYGIADGVQVATCSREPIEGKFKIVSLQDLVETLL</sequence>
<proteinExistence type="inferred from homology"/>
<evidence type="ECO:0000313" key="6">
    <source>
        <dbReference type="Proteomes" id="UP000199800"/>
    </source>
</evidence>
<dbReference type="AlphaFoldDB" id="A0A1H9YWG6"/>
<organism evidence="5 6">
    <name type="scientific">[Clostridium] polysaccharolyticum</name>
    <dbReference type="NCBI Taxonomy" id="29364"/>
    <lineage>
        <taxon>Bacteria</taxon>
        <taxon>Bacillati</taxon>
        <taxon>Bacillota</taxon>
        <taxon>Clostridia</taxon>
        <taxon>Lachnospirales</taxon>
        <taxon>Lachnospiraceae</taxon>
    </lineage>
</organism>
<dbReference type="EMBL" id="FOHN01000002">
    <property type="protein sequence ID" value="SES73483.1"/>
    <property type="molecule type" value="Genomic_DNA"/>
</dbReference>
<dbReference type="SUPFAM" id="SSF56214">
    <property type="entry name" value="4'-phosphopantetheinyl transferase"/>
    <property type="match status" value="2"/>
</dbReference>
<dbReference type="InterPro" id="IPR037143">
    <property type="entry name" value="4-PPantetheinyl_Trfase_dom_sf"/>
</dbReference>
<dbReference type="Proteomes" id="UP000199800">
    <property type="component" value="Unassembled WGS sequence"/>
</dbReference>
<comment type="similarity">
    <text evidence="1">Belongs to the P-Pant transferase superfamily. Gsp/Sfp/HetI/AcpT family.</text>
</comment>
<dbReference type="GO" id="GO:0019878">
    <property type="term" value="P:lysine biosynthetic process via aminoadipic acid"/>
    <property type="evidence" value="ECO:0007669"/>
    <property type="project" value="TreeGrafter"/>
</dbReference>
<dbReference type="Pfam" id="PF01648">
    <property type="entry name" value="ACPS"/>
    <property type="match status" value="1"/>
</dbReference>
<keyword evidence="6" id="KW-1185">Reference proteome</keyword>
<dbReference type="InterPro" id="IPR050559">
    <property type="entry name" value="P-Pant_transferase_sf"/>
</dbReference>
<evidence type="ECO:0000256" key="1">
    <source>
        <dbReference type="ARBA" id="ARBA00010990"/>
    </source>
</evidence>
<dbReference type="Gene3D" id="3.90.470.20">
    <property type="entry name" value="4'-phosphopantetheinyl transferase domain"/>
    <property type="match status" value="2"/>
</dbReference>